<evidence type="ECO:0000256" key="7">
    <source>
        <dbReference type="ARBA" id="ARBA00023242"/>
    </source>
</evidence>
<evidence type="ECO:0000256" key="8">
    <source>
        <dbReference type="SAM" id="Coils"/>
    </source>
</evidence>
<evidence type="ECO:0000256" key="1">
    <source>
        <dbReference type="ARBA" id="ARBA00004604"/>
    </source>
</evidence>
<feature type="compositionally biased region" description="Acidic residues" evidence="9">
    <location>
        <begin position="278"/>
        <end position="302"/>
    </location>
</feature>
<evidence type="ECO:0000256" key="4">
    <source>
        <dbReference type="ARBA" id="ARBA00019827"/>
    </source>
</evidence>
<evidence type="ECO:0000256" key="9">
    <source>
        <dbReference type="SAM" id="MobiDB-lite"/>
    </source>
</evidence>
<dbReference type="InterPro" id="IPR050786">
    <property type="entry name" value="EFG1_rRNA-proc"/>
</dbReference>
<protein>
    <recommendedName>
        <fullName evidence="3">rRNA-processing protein EFG1</fullName>
    </recommendedName>
    <alternativeName>
        <fullName evidence="4">rRNA-processing protein efg1</fullName>
    </alternativeName>
</protein>
<evidence type="ECO:0000256" key="3">
    <source>
        <dbReference type="ARBA" id="ARBA00018689"/>
    </source>
</evidence>
<name>S8FMJ8_FOMSC</name>
<evidence type="ECO:0000256" key="2">
    <source>
        <dbReference type="ARBA" id="ARBA00006916"/>
    </source>
</evidence>
<keyword evidence="7" id="KW-0539">Nucleus</keyword>
<dbReference type="InterPro" id="IPR019310">
    <property type="entry name" value="Efg1"/>
</dbReference>
<dbReference type="OrthoDB" id="47732at2759"/>
<dbReference type="PANTHER" id="PTHR33911:SF1">
    <property type="entry name" value="RRNA-PROCESSING PROTEIN EFG1"/>
    <property type="match status" value="1"/>
</dbReference>
<evidence type="ECO:0000313" key="10">
    <source>
        <dbReference type="EMBL" id="EPT02546.1"/>
    </source>
</evidence>
<dbReference type="PANTHER" id="PTHR33911">
    <property type="entry name" value="RRNA-PROCESSING PROTEIN EFG1"/>
    <property type="match status" value="1"/>
</dbReference>
<organism evidence="10 11">
    <name type="scientific">Fomitopsis schrenkii</name>
    <name type="common">Brown rot fungus</name>
    <dbReference type="NCBI Taxonomy" id="2126942"/>
    <lineage>
        <taxon>Eukaryota</taxon>
        <taxon>Fungi</taxon>
        <taxon>Dikarya</taxon>
        <taxon>Basidiomycota</taxon>
        <taxon>Agaricomycotina</taxon>
        <taxon>Agaricomycetes</taxon>
        <taxon>Polyporales</taxon>
        <taxon>Fomitopsis</taxon>
    </lineage>
</organism>
<feature type="compositionally biased region" description="Basic residues" evidence="9">
    <location>
        <begin position="27"/>
        <end position="40"/>
    </location>
</feature>
<dbReference type="eggNOG" id="KOG4484">
    <property type="taxonomic scope" value="Eukaryota"/>
</dbReference>
<keyword evidence="5" id="KW-0698">rRNA processing</keyword>
<dbReference type="GO" id="GO:0000462">
    <property type="term" value="P:maturation of SSU-rRNA from tricistronic rRNA transcript (SSU-rRNA, 5.8S rRNA, LSU-rRNA)"/>
    <property type="evidence" value="ECO:0007669"/>
    <property type="project" value="TreeGrafter"/>
</dbReference>
<dbReference type="Pfam" id="PF10153">
    <property type="entry name" value="Efg1"/>
    <property type="match status" value="1"/>
</dbReference>
<dbReference type="EMBL" id="KE504135">
    <property type="protein sequence ID" value="EPT02546.1"/>
    <property type="molecule type" value="Genomic_DNA"/>
</dbReference>
<dbReference type="InParanoid" id="S8FMJ8"/>
<dbReference type="Proteomes" id="UP000015241">
    <property type="component" value="Unassembled WGS sequence"/>
</dbReference>
<keyword evidence="6 8" id="KW-0175">Coiled coil</keyword>
<evidence type="ECO:0000313" key="11">
    <source>
        <dbReference type="Proteomes" id="UP000015241"/>
    </source>
</evidence>
<evidence type="ECO:0000256" key="6">
    <source>
        <dbReference type="ARBA" id="ARBA00023054"/>
    </source>
</evidence>
<evidence type="ECO:0000256" key="5">
    <source>
        <dbReference type="ARBA" id="ARBA00022552"/>
    </source>
</evidence>
<feature type="region of interest" description="Disordered" evidence="9">
    <location>
        <begin position="183"/>
        <end position="302"/>
    </location>
</feature>
<dbReference type="AlphaFoldDB" id="S8FMJ8"/>
<dbReference type="HOGENOM" id="CLU_066912_2_1_1"/>
<dbReference type="GO" id="GO:0030688">
    <property type="term" value="C:preribosome, small subunit precursor"/>
    <property type="evidence" value="ECO:0007669"/>
    <property type="project" value="TreeGrafter"/>
</dbReference>
<comment type="subcellular location">
    <subcellularLocation>
        <location evidence="1">Nucleus</location>
        <location evidence="1">Nucleolus</location>
    </subcellularLocation>
</comment>
<gene>
    <name evidence="10" type="ORF">FOMPIDRAFT_1160382</name>
</gene>
<dbReference type="GO" id="GO:0005730">
    <property type="term" value="C:nucleolus"/>
    <property type="evidence" value="ECO:0007669"/>
    <property type="project" value="UniProtKB-SubCell"/>
</dbReference>
<reference evidence="10 11" key="1">
    <citation type="journal article" date="2012" name="Science">
        <title>The Paleozoic origin of enzymatic lignin decomposition reconstructed from 31 fungal genomes.</title>
        <authorList>
            <person name="Floudas D."/>
            <person name="Binder M."/>
            <person name="Riley R."/>
            <person name="Barry K."/>
            <person name="Blanchette R.A."/>
            <person name="Henrissat B."/>
            <person name="Martinez A.T."/>
            <person name="Otillar R."/>
            <person name="Spatafora J.W."/>
            <person name="Yadav J.S."/>
            <person name="Aerts A."/>
            <person name="Benoit I."/>
            <person name="Boyd A."/>
            <person name="Carlson A."/>
            <person name="Copeland A."/>
            <person name="Coutinho P.M."/>
            <person name="de Vries R.P."/>
            <person name="Ferreira P."/>
            <person name="Findley K."/>
            <person name="Foster B."/>
            <person name="Gaskell J."/>
            <person name="Glotzer D."/>
            <person name="Gorecki P."/>
            <person name="Heitman J."/>
            <person name="Hesse C."/>
            <person name="Hori C."/>
            <person name="Igarashi K."/>
            <person name="Jurgens J.A."/>
            <person name="Kallen N."/>
            <person name="Kersten P."/>
            <person name="Kohler A."/>
            <person name="Kuees U."/>
            <person name="Kumar T.K.A."/>
            <person name="Kuo A."/>
            <person name="LaButti K."/>
            <person name="Larrondo L.F."/>
            <person name="Lindquist E."/>
            <person name="Ling A."/>
            <person name="Lombard V."/>
            <person name="Lucas S."/>
            <person name="Lundell T."/>
            <person name="Martin R."/>
            <person name="McLaughlin D.J."/>
            <person name="Morgenstern I."/>
            <person name="Morin E."/>
            <person name="Murat C."/>
            <person name="Nagy L.G."/>
            <person name="Nolan M."/>
            <person name="Ohm R.A."/>
            <person name="Patyshakuliyeva A."/>
            <person name="Rokas A."/>
            <person name="Ruiz-Duenas F.J."/>
            <person name="Sabat G."/>
            <person name="Salamov A."/>
            <person name="Samejima M."/>
            <person name="Schmutz J."/>
            <person name="Slot J.C."/>
            <person name="St John F."/>
            <person name="Stenlid J."/>
            <person name="Sun H."/>
            <person name="Sun S."/>
            <person name="Syed K."/>
            <person name="Tsang A."/>
            <person name="Wiebenga A."/>
            <person name="Young D."/>
            <person name="Pisabarro A."/>
            <person name="Eastwood D.C."/>
            <person name="Martin F."/>
            <person name="Cullen D."/>
            <person name="Grigoriev I.V."/>
            <person name="Hibbett D.S."/>
        </authorList>
    </citation>
    <scope>NUCLEOTIDE SEQUENCE</scope>
    <source>
        <strain evidence="11">FP-58527</strain>
    </source>
</reference>
<feature type="coiled-coil region" evidence="8">
    <location>
        <begin position="77"/>
        <end position="135"/>
    </location>
</feature>
<proteinExistence type="inferred from homology"/>
<accession>S8FMJ8</accession>
<dbReference type="STRING" id="743788.S8FMJ8"/>
<feature type="region of interest" description="Disordered" evidence="9">
    <location>
        <begin position="1"/>
        <end position="57"/>
    </location>
</feature>
<sequence>MGPTRTRDSGLTSASTSRLDDQESSKQKRAGKTHQHRRKHSEAAEAPGGLPGVQKIKSALRQTRRLLAKDNLAADVRTKTERRLKALEADLAKAEQAKKERSLAQRYHAVKFFERQKVTRRIQQVKKQLARGEDSEGEKLGKKDRKRLQKKLEELRVDLNYIIHYPKLKKYISLFPPELRSEPHAHSDPYPHTYSRSKEASDDSKPENATDAQREEVRAWVRERMAAGQMSAEPEVELHTREHRKPQGSPSHERQSGASFGPAKDSAPAFPQNIQGDEFFEDDGGSEDGEGDGDGDEEMDDD</sequence>
<keyword evidence="11" id="KW-1185">Reference proteome</keyword>
<feature type="compositionally biased region" description="Basic and acidic residues" evidence="9">
    <location>
        <begin position="196"/>
        <end position="225"/>
    </location>
</feature>
<comment type="similarity">
    <text evidence="2">Belongs to the EFG1 family.</text>
</comment>